<comment type="caution">
    <text evidence="7">The sequence shown here is derived from an EMBL/GenBank/DDBJ whole genome shotgun (WGS) entry which is preliminary data.</text>
</comment>
<name>A0A644WJD9_9ZZZZ</name>
<sequence>MKKIRLVLAILVLLAGNVLNAQVLRVTGIVTDASDNSPLTGATVKVKGVNAGVICGVNGEFAINADKNAVLEVSFIGMKTLEVPVNGRAVINIQLQSDAVLLSETVIVGYGTAKKVGNVVGTINQVNSEKIQNKPVANVMDALQGQVAGLQVYTSSGEPSATSSVRLRGVGSLTAGNTPLYVLDGSPIDAGTMVSLNPNDFESVTVLKDASATSIYGSRAANGVIYITTKRGRIGEDAKVSFNAMYGVSSLANKNFLSPMNSEQLLAHQLEYKIITQARHDELKAMGHDTRWVDYFFKDNAPTYQGDLSIQGGGGRTMYYVSGGYFKQEGTSPRSVFERYSFRSNIESQVKKWLRIGANLSGGYDERQNSGYTYQASNQLAGGIFGSMLRQPYYNPYGENGEILDFIPGVNAYSPYYLLAKQPSVGKNVQFNGNAFIQITPMEGLTIKSQAGMDAYDYRSSSKRLPSYAASLNNGRVAESFTRGITRTITNTVEYKFDINNRHEISVLAGHEGIDYYYEAFGASTTGHTDDRLVLLTSGPTNENPTHSKAEYAYLSYFARADYNLDGKYFLDLSVRNDASSRFGRDNRSATFYSVGAMWNMKSENFLKTVAFLTKLNLKASIGTTGNSSIGNYDHLALVGTNQYNGQTGWAVSSAGNPQLGWETQMLSNIGVNAEFFDRIRLELDYYIRTTQNMLMSVPVPYTSGFSAITANVGSMKNSGIDLSLGVDVIRTKNTYFGINKTFNYNKNEITKLFYDLNEWVVPNTGVGYVVGRPVEFYYPVYAGVDPTDGMQTWKVPGTDQVTKTFNSAALQQMTGKPRYAPISGGLSLNFSWKGIGLVADFSYVLGKYIVNNDRYFGENPYNFRGYNQSSRVLSMWKQPGDITDMPKFGQVMQFDTHLLENASFLRMKNITLSYTLPKNLIKGVFSNVKFYASGRNLFTVTEYLGADPEIDSNLTYGAYPNSKQVNFGVQLAF</sequence>
<feature type="domain" description="TonB-dependent receptor plug" evidence="6">
    <location>
        <begin position="118"/>
        <end position="224"/>
    </location>
</feature>
<dbReference type="SUPFAM" id="SSF56935">
    <property type="entry name" value="Porins"/>
    <property type="match status" value="1"/>
</dbReference>
<evidence type="ECO:0000256" key="2">
    <source>
        <dbReference type="ARBA" id="ARBA00022448"/>
    </source>
</evidence>
<evidence type="ECO:0000256" key="1">
    <source>
        <dbReference type="ARBA" id="ARBA00004571"/>
    </source>
</evidence>
<dbReference type="Gene3D" id="2.170.130.10">
    <property type="entry name" value="TonB-dependent receptor, plug domain"/>
    <property type="match status" value="1"/>
</dbReference>
<comment type="subcellular location">
    <subcellularLocation>
        <location evidence="1">Cell outer membrane</location>
        <topology evidence="1">Multi-pass membrane protein</topology>
    </subcellularLocation>
</comment>
<dbReference type="InterPro" id="IPR036942">
    <property type="entry name" value="Beta-barrel_TonB_sf"/>
</dbReference>
<accession>A0A644WJD9</accession>
<organism evidence="7">
    <name type="scientific">bioreactor metagenome</name>
    <dbReference type="NCBI Taxonomy" id="1076179"/>
    <lineage>
        <taxon>unclassified sequences</taxon>
        <taxon>metagenomes</taxon>
        <taxon>ecological metagenomes</taxon>
    </lineage>
</organism>
<dbReference type="EMBL" id="VSSQ01000989">
    <property type="protein sequence ID" value="MPM03880.1"/>
    <property type="molecule type" value="Genomic_DNA"/>
</dbReference>
<dbReference type="InterPro" id="IPR023996">
    <property type="entry name" value="TonB-dep_OMP_SusC/RagA"/>
</dbReference>
<dbReference type="InterPro" id="IPR008969">
    <property type="entry name" value="CarboxyPept-like_regulatory"/>
</dbReference>
<dbReference type="PROSITE" id="PS52016">
    <property type="entry name" value="TONB_DEPENDENT_REC_3"/>
    <property type="match status" value="1"/>
</dbReference>
<evidence type="ECO:0000256" key="3">
    <source>
        <dbReference type="ARBA" id="ARBA00022692"/>
    </source>
</evidence>
<keyword evidence="2" id="KW-0813">Transport</keyword>
<dbReference type="NCBIfam" id="TIGR04057">
    <property type="entry name" value="SusC_RagA_signa"/>
    <property type="match status" value="1"/>
</dbReference>
<protein>
    <recommendedName>
        <fullName evidence="6">TonB-dependent receptor plug domain-containing protein</fullName>
    </recommendedName>
</protein>
<evidence type="ECO:0000259" key="6">
    <source>
        <dbReference type="Pfam" id="PF07715"/>
    </source>
</evidence>
<evidence type="ECO:0000313" key="7">
    <source>
        <dbReference type="EMBL" id="MPM03880.1"/>
    </source>
</evidence>
<dbReference type="Pfam" id="PF07715">
    <property type="entry name" value="Plug"/>
    <property type="match status" value="1"/>
</dbReference>
<dbReference type="NCBIfam" id="TIGR04056">
    <property type="entry name" value="OMP_RagA_SusC"/>
    <property type="match status" value="1"/>
</dbReference>
<dbReference type="Pfam" id="PF13715">
    <property type="entry name" value="CarbopepD_reg_2"/>
    <property type="match status" value="1"/>
</dbReference>
<dbReference type="InterPro" id="IPR039426">
    <property type="entry name" value="TonB-dep_rcpt-like"/>
</dbReference>
<dbReference type="InterPro" id="IPR037066">
    <property type="entry name" value="Plug_dom_sf"/>
</dbReference>
<dbReference type="Gene3D" id="2.60.40.1120">
    <property type="entry name" value="Carboxypeptidase-like, regulatory domain"/>
    <property type="match status" value="1"/>
</dbReference>
<dbReference type="SUPFAM" id="SSF49464">
    <property type="entry name" value="Carboxypeptidase regulatory domain-like"/>
    <property type="match status" value="1"/>
</dbReference>
<gene>
    <name evidence="7" type="ORF">SDC9_50147</name>
</gene>
<evidence type="ECO:0000256" key="5">
    <source>
        <dbReference type="ARBA" id="ARBA00023237"/>
    </source>
</evidence>
<keyword evidence="4" id="KW-0472">Membrane</keyword>
<dbReference type="InterPro" id="IPR023997">
    <property type="entry name" value="TonB-dep_OMP_SusC/RagA_CS"/>
</dbReference>
<keyword evidence="3" id="KW-0812">Transmembrane</keyword>
<dbReference type="InterPro" id="IPR012910">
    <property type="entry name" value="Plug_dom"/>
</dbReference>
<proteinExistence type="predicted"/>
<dbReference type="AlphaFoldDB" id="A0A644WJD9"/>
<reference evidence="7" key="1">
    <citation type="submission" date="2019-08" db="EMBL/GenBank/DDBJ databases">
        <authorList>
            <person name="Kucharzyk K."/>
            <person name="Murdoch R.W."/>
            <person name="Higgins S."/>
            <person name="Loffler F."/>
        </authorList>
    </citation>
    <scope>NUCLEOTIDE SEQUENCE</scope>
</reference>
<dbReference type="GO" id="GO:0009279">
    <property type="term" value="C:cell outer membrane"/>
    <property type="evidence" value="ECO:0007669"/>
    <property type="project" value="UniProtKB-SubCell"/>
</dbReference>
<evidence type="ECO:0000256" key="4">
    <source>
        <dbReference type="ARBA" id="ARBA00023136"/>
    </source>
</evidence>
<dbReference type="Gene3D" id="2.40.170.20">
    <property type="entry name" value="TonB-dependent receptor, beta-barrel domain"/>
    <property type="match status" value="1"/>
</dbReference>
<keyword evidence="5" id="KW-0998">Cell outer membrane</keyword>